<dbReference type="RefSeq" id="WP_207299406.1">
    <property type="nucleotide sequence ID" value="NZ_CP071444.1"/>
</dbReference>
<dbReference type="PANTHER" id="PTHR30303:SF4">
    <property type="entry name" value="HYDROGENASE EXPRESSION_FORMATION PROTEIN HYPE"/>
    <property type="match status" value="1"/>
</dbReference>
<evidence type="ECO:0000313" key="4">
    <source>
        <dbReference type="EMBL" id="QSX08064.1"/>
    </source>
</evidence>
<dbReference type="SUPFAM" id="SSF55326">
    <property type="entry name" value="PurM N-terminal domain-like"/>
    <property type="match status" value="1"/>
</dbReference>
<dbReference type="Pfam" id="PF02769">
    <property type="entry name" value="AIRS_C"/>
    <property type="match status" value="1"/>
</dbReference>
<dbReference type="Gene3D" id="3.30.1330.10">
    <property type="entry name" value="PurM-like, N-terminal domain"/>
    <property type="match status" value="1"/>
</dbReference>
<evidence type="ECO:0000259" key="2">
    <source>
        <dbReference type="Pfam" id="PF00586"/>
    </source>
</evidence>
<keyword evidence="5" id="KW-1185">Reference proteome</keyword>
<dbReference type="Proteomes" id="UP000663499">
    <property type="component" value="Chromosome"/>
</dbReference>
<dbReference type="AlphaFoldDB" id="A0A975AHW8"/>
<dbReference type="KEGG" id="alka:J0B03_09675"/>
<dbReference type="EMBL" id="CP071444">
    <property type="protein sequence ID" value="QSX08064.1"/>
    <property type="molecule type" value="Genomic_DNA"/>
</dbReference>
<dbReference type="GO" id="GO:0051604">
    <property type="term" value="P:protein maturation"/>
    <property type="evidence" value="ECO:0007669"/>
    <property type="project" value="TreeGrafter"/>
</dbReference>
<dbReference type="Gene3D" id="3.90.650.10">
    <property type="entry name" value="PurM-like C-terminal domain"/>
    <property type="match status" value="1"/>
</dbReference>
<comment type="similarity">
    <text evidence="1">Belongs to the HypE family.</text>
</comment>
<protein>
    <submittedName>
        <fullName evidence="4">AIR synthase family protein</fullName>
    </submittedName>
</protein>
<dbReference type="CDD" id="cd06061">
    <property type="entry name" value="PurM-like1"/>
    <property type="match status" value="1"/>
</dbReference>
<evidence type="ECO:0000313" key="5">
    <source>
        <dbReference type="Proteomes" id="UP000663499"/>
    </source>
</evidence>
<dbReference type="PANTHER" id="PTHR30303">
    <property type="entry name" value="HYDROGENASE ISOENZYMES FORMATION PROTEIN HYPE"/>
    <property type="match status" value="1"/>
</dbReference>
<gene>
    <name evidence="4" type="ORF">J0B03_09675</name>
</gene>
<accession>A0A975AHW8</accession>
<dbReference type="InterPro" id="IPR016188">
    <property type="entry name" value="PurM-like_N"/>
</dbReference>
<evidence type="ECO:0000259" key="3">
    <source>
        <dbReference type="Pfam" id="PF02769"/>
    </source>
</evidence>
<name>A0A975AHW8_9FIRM</name>
<sequence>MEIGKVSNQLLDEIVFSKIKYRHEDVLVGSGLSEDCSLISFGDQICVISTDPITATASNIGRLSVLVSGNDVATKGVKPFGIMVTVLAPPSATIEELRDVIGQVIDECNRQEVELIGGHTEVTDAVNRIVFSATSLGKGLKKEIVYDRLVKEGDRIILTKYAGCEGTVILYDEFPEEIHPLLNDREHREVEQLRHFLSVTKEGVLAARLGAAYMHDVTEGGVLGAIWESANKFGLGVHIQEMAIPILSATRKIASHFGMDPLKLISSGMMLIAAEEEKATAIVAELTKEKIPAAIVGGFTEKNLLLKTPGGTKEIHPPQSDELYKAYR</sequence>
<evidence type="ECO:0000256" key="1">
    <source>
        <dbReference type="ARBA" id="ARBA00006243"/>
    </source>
</evidence>
<dbReference type="InterPro" id="IPR036921">
    <property type="entry name" value="PurM-like_N_sf"/>
</dbReference>
<dbReference type="InterPro" id="IPR011854">
    <property type="entry name" value="HypE"/>
</dbReference>
<organism evidence="4 5">
    <name type="scientific">Alkalibacter rhizosphaerae</name>
    <dbReference type="NCBI Taxonomy" id="2815577"/>
    <lineage>
        <taxon>Bacteria</taxon>
        <taxon>Bacillati</taxon>
        <taxon>Bacillota</taxon>
        <taxon>Clostridia</taxon>
        <taxon>Eubacteriales</taxon>
        <taxon>Eubacteriaceae</taxon>
        <taxon>Alkalibacter</taxon>
    </lineage>
</organism>
<proteinExistence type="inferred from homology"/>
<dbReference type="PIRSF" id="PIRSF005644">
    <property type="entry name" value="Hdrgns_mtr_HypE"/>
    <property type="match status" value="1"/>
</dbReference>
<dbReference type="InterPro" id="IPR010918">
    <property type="entry name" value="PurM-like_C_dom"/>
</dbReference>
<feature type="domain" description="PurM-like N-terminal" evidence="2">
    <location>
        <begin position="34"/>
        <end position="137"/>
    </location>
</feature>
<dbReference type="InterPro" id="IPR036676">
    <property type="entry name" value="PurM-like_C_sf"/>
</dbReference>
<dbReference type="Pfam" id="PF00586">
    <property type="entry name" value="AIRS"/>
    <property type="match status" value="1"/>
</dbReference>
<dbReference type="SUPFAM" id="SSF56042">
    <property type="entry name" value="PurM C-terminal domain-like"/>
    <property type="match status" value="1"/>
</dbReference>
<feature type="domain" description="PurM-like C-terminal" evidence="3">
    <location>
        <begin position="151"/>
        <end position="302"/>
    </location>
</feature>
<reference evidence="4" key="1">
    <citation type="submission" date="2021-03" db="EMBL/GenBank/DDBJ databases">
        <title>Alkalibacter marinus sp. nov., isolated from tidal flat sediment.</title>
        <authorList>
            <person name="Namirimu T."/>
            <person name="Yang J.-A."/>
            <person name="Yang S.-H."/>
            <person name="Kim Y.-J."/>
            <person name="Kwon K.K."/>
        </authorList>
    </citation>
    <scope>NUCLEOTIDE SEQUENCE</scope>
    <source>
        <strain evidence="4">ES005</strain>
    </source>
</reference>